<dbReference type="InterPro" id="IPR025961">
    <property type="entry name" value="Metal_resist"/>
</dbReference>
<dbReference type="AlphaFoldDB" id="A0A4Q0XTL1"/>
<dbReference type="Pfam" id="PF13801">
    <property type="entry name" value="Metal_resist"/>
    <property type="match status" value="1"/>
</dbReference>
<keyword evidence="4" id="KW-1185">Reference proteome</keyword>
<dbReference type="Proteomes" id="UP000290657">
    <property type="component" value="Unassembled WGS sequence"/>
</dbReference>
<reference evidence="3 4" key="1">
    <citation type="submission" date="2017-10" db="EMBL/GenBank/DDBJ databases">
        <title>Genomics of the genus Arcobacter.</title>
        <authorList>
            <person name="Perez-Cataluna A."/>
            <person name="Figueras M.J."/>
        </authorList>
    </citation>
    <scope>NUCLEOTIDE SEQUENCE [LARGE SCALE GENOMIC DNA]</scope>
    <source>
        <strain evidence="3 4">CECT 8987</strain>
    </source>
</reference>
<dbReference type="RefSeq" id="WP_128995999.1">
    <property type="nucleotide sequence ID" value="NZ_PDKN01000003.1"/>
</dbReference>
<evidence type="ECO:0000256" key="1">
    <source>
        <dbReference type="SAM" id="Coils"/>
    </source>
</evidence>
<feature type="signal peptide" evidence="2">
    <location>
        <begin position="1"/>
        <end position="21"/>
    </location>
</feature>
<dbReference type="Gene3D" id="1.20.120.1490">
    <property type="match status" value="1"/>
</dbReference>
<keyword evidence="1" id="KW-0175">Coiled coil</keyword>
<name>A0A4Q0XTL1_9BACT</name>
<proteinExistence type="predicted"/>
<comment type="caution">
    <text evidence="3">The sequence shown here is derived from an EMBL/GenBank/DDBJ whole genome shotgun (WGS) entry which is preliminary data.</text>
</comment>
<evidence type="ECO:0000256" key="2">
    <source>
        <dbReference type="SAM" id="SignalP"/>
    </source>
</evidence>
<dbReference type="EMBL" id="PDKN01000003">
    <property type="protein sequence ID" value="RXJ58136.1"/>
    <property type="molecule type" value="Genomic_DNA"/>
</dbReference>
<feature type="chain" id="PRO_5020257977" description="Periplasmic heavy metal sensor" evidence="2">
    <location>
        <begin position="22"/>
        <end position="130"/>
    </location>
</feature>
<accession>A0A4Q0XTL1</accession>
<feature type="coiled-coil region" evidence="1">
    <location>
        <begin position="58"/>
        <end position="103"/>
    </location>
</feature>
<evidence type="ECO:0008006" key="5">
    <source>
        <dbReference type="Google" id="ProtNLM"/>
    </source>
</evidence>
<protein>
    <recommendedName>
        <fullName evidence="5">Periplasmic heavy metal sensor</fullName>
    </recommendedName>
</protein>
<organism evidence="3 4">
    <name type="scientific">Candidatus Marinarcus aquaticus</name>
    <dbReference type="NCBI Taxonomy" id="2044504"/>
    <lineage>
        <taxon>Bacteria</taxon>
        <taxon>Pseudomonadati</taxon>
        <taxon>Campylobacterota</taxon>
        <taxon>Epsilonproteobacteria</taxon>
        <taxon>Campylobacterales</taxon>
        <taxon>Arcobacteraceae</taxon>
        <taxon>Candidatus Marinarcus</taxon>
    </lineage>
</organism>
<sequence>MIKLKISLILTSLLLCSFVWAKKPSEHTHIYKNLDYLELSSAQHERMKQILLEYKKKFDHYYEKRKKEEKKLQKLMQKEHFDKEEYEEIAEEIYEDSIELEAKTLKKIHGVLTPQQRELFSHYLKEWQVE</sequence>
<dbReference type="OrthoDB" id="5365725at2"/>
<evidence type="ECO:0000313" key="4">
    <source>
        <dbReference type="Proteomes" id="UP000290657"/>
    </source>
</evidence>
<keyword evidence="2" id="KW-0732">Signal</keyword>
<gene>
    <name evidence="3" type="ORF">CRV04_06415</name>
</gene>
<evidence type="ECO:0000313" key="3">
    <source>
        <dbReference type="EMBL" id="RXJ58136.1"/>
    </source>
</evidence>